<dbReference type="Pfam" id="PF21720">
    <property type="entry name" value="MIOS_WD40"/>
    <property type="match status" value="2"/>
</dbReference>
<dbReference type="GO" id="GO:1904263">
    <property type="term" value="P:positive regulation of TORC1 signaling"/>
    <property type="evidence" value="ECO:0007669"/>
    <property type="project" value="TreeGrafter"/>
</dbReference>
<dbReference type="Proteomes" id="UP000305067">
    <property type="component" value="Unassembled WGS sequence"/>
</dbReference>
<dbReference type="AlphaFoldDB" id="A0A5C3QUU9"/>
<dbReference type="CDD" id="cd16691">
    <property type="entry name" value="mRING-H2-C3H3C2_Mio"/>
    <property type="match status" value="1"/>
</dbReference>
<evidence type="ECO:0000313" key="7">
    <source>
        <dbReference type="EMBL" id="TFL05813.1"/>
    </source>
</evidence>
<keyword evidence="8" id="KW-1185">Reference proteome</keyword>
<feature type="compositionally biased region" description="Basic and acidic residues" evidence="4">
    <location>
        <begin position="321"/>
        <end position="332"/>
    </location>
</feature>
<dbReference type="STRING" id="1884261.A0A5C3QUU9"/>
<proteinExistence type="inferred from homology"/>
<protein>
    <submittedName>
        <fullName evidence="7">Uncharacterized protein</fullName>
    </submittedName>
</protein>
<evidence type="ECO:0000256" key="1">
    <source>
        <dbReference type="ARBA" id="ARBA00009713"/>
    </source>
</evidence>
<reference evidence="7 8" key="1">
    <citation type="journal article" date="2019" name="Nat. Ecol. Evol.">
        <title>Megaphylogeny resolves global patterns of mushroom evolution.</title>
        <authorList>
            <person name="Varga T."/>
            <person name="Krizsan K."/>
            <person name="Foldi C."/>
            <person name="Dima B."/>
            <person name="Sanchez-Garcia M."/>
            <person name="Sanchez-Ramirez S."/>
            <person name="Szollosi G.J."/>
            <person name="Szarkandi J.G."/>
            <person name="Papp V."/>
            <person name="Albert L."/>
            <person name="Andreopoulos W."/>
            <person name="Angelini C."/>
            <person name="Antonin V."/>
            <person name="Barry K.W."/>
            <person name="Bougher N.L."/>
            <person name="Buchanan P."/>
            <person name="Buyck B."/>
            <person name="Bense V."/>
            <person name="Catcheside P."/>
            <person name="Chovatia M."/>
            <person name="Cooper J."/>
            <person name="Damon W."/>
            <person name="Desjardin D."/>
            <person name="Finy P."/>
            <person name="Geml J."/>
            <person name="Haridas S."/>
            <person name="Hughes K."/>
            <person name="Justo A."/>
            <person name="Karasinski D."/>
            <person name="Kautmanova I."/>
            <person name="Kiss B."/>
            <person name="Kocsube S."/>
            <person name="Kotiranta H."/>
            <person name="LaButti K.M."/>
            <person name="Lechner B.E."/>
            <person name="Liimatainen K."/>
            <person name="Lipzen A."/>
            <person name="Lukacs Z."/>
            <person name="Mihaltcheva S."/>
            <person name="Morgado L.N."/>
            <person name="Niskanen T."/>
            <person name="Noordeloos M.E."/>
            <person name="Ohm R.A."/>
            <person name="Ortiz-Santana B."/>
            <person name="Ovrebo C."/>
            <person name="Racz N."/>
            <person name="Riley R."/>
            <person name="Savchenko A."/>
            <person name="Shiryaev A."/>
            <person name="Soop K."/>
            <person name="Spirin V."/>
            <person name="Szebenyi C."/>
            <person name="Tomsovsky M."/>
            <person name="Tulloss R.E."/>
            <person name="Uehling J."/>
            <person name="Grigoriev I.V."/>
            <person name="Vagvolgyi C."/>
            <person name="Papp T."/>
            <person name="Martin F.M."/>
            <person name="Miettinen O."/>
            <person name="Hibbett D.S."/>
            <person name="Nagy L.G."/>
        </authorList>
    </citation>
    <scope>NUCLEOTIDE SEQUENCE [LARGE SCALE GENOMIC DNA]</scope>
    <source>
        <strain evidence="7 8">CBS 309.79</strain>
    </source>
</reference>
<feature type="domain" description="MIOS-like alpha-solenoid" evidence="6">
    <location>
        <begin position="527"/>
        <end position="801"/>
    </location>
</feature>
<feature type="region of interest" description="Disordered" evidence="4">
    <location>
        <begin position="429"/>
        <end position="513"/>
    </location>
</feature>
<feature type="compositionally biased region" description="Polar residues" evidence="4">
    <location>
        <begin position="145"/>
        <end position="163"/>
    </location>
</feature>
<evidence type="ECO:0000259" key="6">
    <source>
        <dbReference type="Pfam" id="PF21719"/>
    </source>
</evidence>
<evidence type="ECO:0000256" key="2">
    <source>
        <dbReference type="ARBA" id="ARBA00022574"/>
    </source>
</evidence>
<evidence type="ECO:0000256" key="4">
    <source>
        <dbReference type="SAM" id="MobiDB-lite"/>
    </source>
</evidence>
<evidence type="ECO:0000259" key="5">
    <source>
        <dbReference type="Pfam" id="PF17034"/>
    </source>
</evidence>
<dbReference type="InterPro" id="IPR037593">
    <property type="entry name" value="MIOS/Sea4"/>
</dbReference>
<sequence length="1032" mass="115118">MARILWNPRQENRFVVGTGTRLTLYELASEHSEIRQVMAQTDLQLMKCFAWSPLQTNDLFAVGLSTGKVDLIRLGAKDSSRTNALSSTKPVISLPQRNSRACNTLTFCPGDPKSLAVGLDKVRGDSSLVIWDISSALPVTSIQATSPTSDALSPPTFTRSQSGPRIPRIESGARADPRVLQQHCPAEIVSAITFLPESCNLLLAGLSHRWLRLFDLRSPSSPPTNVASKVHGICTDPLDANRVGCFGDGTVTIWDMRQFVQPLLTFSEKDALADGAKTRSGSTYSHIEFSSTRRGQLATLEKDAGYVRFWDVRQSKAIARENEVAAPKKREPTSVGSNEPHSLSSKKSWANLTWIPNYAGSNASSRLHEVDLGSLVLCDTRRTQTFTPSVASFTHVPPSRPDAHPLKSDIMVVNHSGDLKLHSMHDTPKQLTWSSQGDLLVGGGRAMRHRSGVQDEFDEDSTSSSSPSREKESSTPLPNLRVSPNSQGLTTVMKKGSSTARGSVQHDRSPSTRPVIRVLRDDILMTMRARCLAGYNIGQDNHKILQEENNDHVQSDRDTLPEVWEWIMRSQDFLSSKHQRYDFSYQGVAGLWEGFGPAEKLQQNRDQSPLPSEVPHETRKSKRHSKTTVRSAAEEEQHNYQSTLQSLLNRKEGSHKHSWKPAVPSSRVPQRQAALQMLEWSLKEDELLHLTKKWEKRGQVSRAVCWLIFIKQYKEAIETLMRSKDEALNLLSGTLAALVPGPNHHPSRNSELRTHCERLSIRLQDPYIRIMLTYLSNGDWTEVIQEETIPFRERLAIALQFFDDKNLTSYLYRCTQNALHHGYIDGLVVTGLTPTGMSILQSYVDHTGDVQTAAIISSLVCPWKFTDVRAGRWLDTYRDLLDGFKLFGSRVNFDIQRGQLIHAAIKEGELDAEEHVPPPQILIRCNYCNKSVSQADVAASKPTACPHCARDLPRCAICLLTLEIVRDPIKEASAGIDSFRETIDDAIIICQTCRHGGHASHILQWFLAEDGLTPVRETCPVASCDCKCANDF</sequence>
<dbReference type="EMBL" id="ML178816">
    <property type="protein sequence ID" value="TFL05813.1"/>
    <property type="molecule type" value="Genomic_DNA"/>
</dbReference>
<dbReference type="GO" id="GO:0005737">
    <property type="term" value="C:cytoplasm"/>
    <property type="evidence" value="ECO:0007669"/>
    <property type="project" value="TreeGrafter"/>
</dbReference>
<feature type="domain" description="GATOR2 complex protein MIO zinc-ribbon like" evidence="5">
    <location>
        <begin position="925"/>
        <end position="1029"/>
    </location>
</feature>
<feature type="region of interest" description="Disordered" evidence="4">
    <location>
        <begin position="145"/>
        <end position="168"/>
    </location>
</feature>
<feature type="region of interest" description="Disordered" evidence="4">
    <location>
        <begin position="601"/>
        <end position="641"/>
    </location>
</feature>
<evidence type="ECO:0000313" key="8">
    <source>
        <dbReference type="Proteomes" id="UP000305067"/>
    </source>
</evidence>
<dbReference type="OrthoDB" id="341486at2759"/>
<dbReference type="InterPro" id="IPR015943">
    <property type="entry name" value="WD40/YVTN_repeat-like_dom_sf"/>
</dbReference>
<feature type="region of interest" description="Disordered" evidence="4">
    <location>
        <begin position="321"/>
        <end position="344"/>
    </location>
</feature>
<accession>A0A5C3QUU9</accession>
<dbReference type="InterPro" id="IPR031488">
    <property type="entry name" value="Zn_ribbon_mio"/>
</dbReference>
<feature type="compositionally biased region" description="Polar residues" evidence="4">
    <location>
        <begin position="482"/>
        <end position="502"/>
    </location>
</feature>
<dbReference type="InterPro" id="IPR036322">
    <property type="entry name" value="WD40_repeat_dom_sf"/>
</dbReference>
<dbReference type="SUPFAM" id="SSF50978">
    <property type="entry name" value="WD40 repeat-like"/>
    <property type="match status" value="1"/>
</dbReference>
<dbReference type="InterPro" id="IPR049092">
    <property type="entry name" value="MIOS_a-sol"/>
</dbReference>
<organism evidence="7 8">
    <name type="scientific">Pterulicium gracile</name>
    <dbReference type="NCBI Taxonomy" id="1884261"/>
    <lineage>
        <taxon>Eukaryota</taxon>
        <taxon>Fungi</taxon>
        <taxon>Dikarya</taxon>
        <taxon>Basidiomycota</taxon>
        <taxon>Agaricomycotina</taxon>
        <taxon>Agaricomycetes</taxon>
        <taxon>Agaricomycetidae</taxon>
        <taxon>Agaricales</taxon>
        <taxon>Pleurotineae</taxon>
        <taxon>Pterulaceae</taxon>
        <taxon>Pterulicium</taxon>
    </lineage>
</organism>
<dbReference type="Gene3D" id="2.130.10.10">
    <property type="entry name" value="YVTN repeat-like/Quinoprotein amine dehydrogenase"/>
    <property type="match status" value="1"/>
</dbReference>
<keyword evidence="2" id="KW-0853">WD repeat</keyword>
<comment type="similarity">
    <text evidence="1">Belongs to the WD repeat mio family.</text>
</comment>
<feature type="compositionally biased region" description="Polar residues" evidence="4">
    <location>
        <begin position="334"/>
        <end position="344"/>
    </location>
</feature>
<dbReference type="PANTHER" id="PTHR16453:SF9">
    <property type="entry name" value="GATOR COMPLEX PROTEIN MIOS"/>
    <property type="match status" value="1"/>
</dbReference>
<name>A0A5C3QUU9_9AGAR</name>
<evidence type="ECO:0000256" key="3">
    <source>
        <dbReference type="ARBA" id="ARBA00022737"/>
    </source>
</evidence>
<keyword evidence="3" id="KW-0677">Repeat</keyword>
<dbReference type="Pfam" id="PF21719">
    <property type="entry name" value="MIOS_a-sol"/>
    <property type="match status" value="1"/>
</dbReference>
<gene>
    <name evidence="7" type="ORF">BDV98DRAFT_589397</name>
</gene>
<dbReference type="Pfam" id="PF17034">
    <property type="entry name" value="zinc_ribbon_16"/>
    <property type="match status" value="1"/>
</dbReference>
<dbReference type="PANTHER" id="PTHR16453">
    <property type="entry name" value="WD40 DOMAIN-CONTAINING PROTEIN MIO FAMILY MEMBER"/>
    <property type="match status" value="1"/>
</dbReference>